<name>A0A1S3DH76_DIACI</name>
<keyword evidence="2" id="KW-0732">Signal</keyword>
<accession>A0A1S3DH76</accession>
<gene>
    <name evidence="4" type="primary">LOC103518408</name>
</gene>
<dbReference type="KEGG" id="dci:103518408"/>
<keyword evidence="3" id="KW-1185">Reference proteome</keyword>
<evidence type="ECO:0000313" key="4">
    <source>
        <dbReference type="RefSeq" id="XP_008481693.2"/>
    </source>
</evidence>
<dbReference type="RefSeq" id="XP_008481693.2">
    <property type="nucleotide sequence ID" value="XM_008483471.3"/>
</dbReference>
<feature type="chain" id="PRO_5010269974" evidence="2">
    <location>
        <begin position="26"/>
        <end position="124"/>
    </location>
</feature>
<sequence length="124" mass="13530">MSINDSKMTLLHMFVIVLITHNVRSESKNISTRNDASTSSNSLVNNANVPSSKPNDSRDILPPGADLYGDLNTRILPSKIVKPYRGEVCYSLLKHEMVYISPNTTQAMLEAKLAKALGVIGASQ</sequence>
<dbReference type="AlphaFoldDB" id="A0A1S3DH76"/>
<dbReference type="Proteomes" id="UP000079169">
    <property type="component" value="Unplaced"/>
</dbReference>
<proteinExistence type="predicted"/>
<dbReference type="PaxDb" id="121845-A0A1S3DH76"/>
<organism evidence="3 4">
    <name type="scientific">Diaphorina citri</name>
    <name type="common">Asian citrus psyllid</name>
    <dbReference type="NCBI Taxonomy" id="121845"/>
    <lineage>
        <taxon>Eukaryota</taxon>
        <taxon>Metazoa</taxon>
        <taxon>Ecdysozoa</taxon>
        <taxon>Arthropoda</taxon>
        <taxon>Hexapoda</taxon>
        <taxon>Insecta</taxon>
        <taxon>Pterygota</taxon>
        <taxon>Neoptera</taxon>
        <taxon>Paraneoptera</taxon>
        <taxon>Hemiptera</taxon>
        <taxon>Sternorrhyncha</taxon>
        <taxon>Psylloidea</taxon>
        <taxon>Psyllidae</taxon>
        <taxon>Diaphorininae</taxon>
        <taxon>Diaphorina</taxon>
    </lineage>
</organism>
<feature type="signal peptide" evidence="2">
    <location>
        <begin position="1"/>
        <end position="25"/>
    </location>
</feature>
<feature type="compositionally biased region" description="Polar residues" evidence="1">
    <location>
        <begin position="28"/>
        <end position="54"/>
    </location>
</feature>
<evidence type="ECO:0000313" key="3">
    <source>
        <dbReference type="Proteomes" id="UP000079169"/>
    </source>
</evidence>
<dbReference type="GeneID" id="103518408"/>
<protein>
    <submittedName>
        <fullName evidence="4">Uncharacterized protein LOC103518408</fullName>
    </submittedName>
</protein>
<evidence type="ECO:0000256" key="2">
    <source>
        <dbReference type="SAM" id="SignalP"/>
    </source>
</evidence>
<evidence type="ECO:0000256" key="1">
    <source>
        <dbReference type="SAM" id="MobiDB-lite"/>
    </source>
</evidence>
<feature type="region of interest" description="Disordered" evidence="1">
    <location>
        <begin position="27"/>
        <end position="63"/>
    </location>
</feature>
<reference evidence="4" key="1">
    <citation type="submission" date="2025-08" db="UniProtKB">
        <authorList>
            <consortium name="RefSeq"/>
        </authorList>
    </citation>
    <scope>IDENTIFICATION</scope>
</reference>